<keyword evidence="1" id="KW-0812">Transmembrane</keyword>
<evidence type="ECO:0000256" key="1">
    <source>
        <dbReference type="SAM" id="Phobius"/>
    </source>
</evidence>
<feature type="transmembrane region" description="Helical" evidence="1">
    <location>
        <begin position="92"/>
        <end position="110"/>
    </location>
</feature>
<evidence type="ECO:0000313" key="3">
    <source>
        <dbReference type="Proteomes" id="UP000063063"/>
    </source>
</evidence>
<accession>A0A088RWG6</accession>
<dbReference type="Proteomes" id="UP000063063">
    <property type="component" value="Chromosome 30"/>
</dbReference>
<dbReference type="KEGG" id="lpan:LPMP_300210"/>
<reference evidence="2 3" key="1">
    <citation type="journal article" date="2015" name="Sci. Rep.">
        <title>The genome of Leishmania panamensis: insights into genomics of the L. (Viannia) subgenus.</title>
        <authorList>
            <person name="Llanes A."/>
            <person name="Restrepo C.M."/>
            <person name="Vecchio G.D."/>
            <person name="Anguizola F.J."/>
            <person name="Lleonart R."/>
        </authorList>
    </citation>
    <scope>NUCLEOTIDE SEQUENCE [LARGE SCALE GENOMIC DNA]</scope>
    <source>
        <strain evidence="2 3">MHOM/PA/94/PSC-1</strain>
    </source>
</reference>
<name>A0A088RWG6_LEIPA</name>
<dbReference type="eggNOG" id="ENOG502S3ZY">
    <property type="taxonomic scope" value="Eukaryota"/>
</dbReference>
<protein>
    <submittedName>
        <fullName evidence="2">Uncharacterized protein</fullName>
    </submittedName>
</protein>
<dbReference type="RefSeq" id="XP_010701056.1">
    <property type="nucleotide sequence ID" value="XM_010702754.1"/>
</dbReference>
<gene>
    <name evidence="2" type="ORF">LPMP_300210</name>
</gene>
<keyword evidence="1" id="KW-1133">Transmembrane helix</keyword>
<evidence type="ECO:0000313" key="2">
    <source>
        <dbReference type="EMBL" id="AIO00256.1"/>
    </source>
</evidence>
<dbReference type="OrthoDB" id="278726at2759"/>
<keyword evidence="1" id="KW-0472">Membrane</keyword>
<organism evidence="2 3">
    <name type="scientific">Leishmania panamensis</name>
    <dbReference type="NCBI Taxonomy" id="5679"/>
    <lineage>
        <taxon>Eukaryota</taxon>
        <taxon>Discoba</taxon>
        <taxon>Euglenozoa</taxon>
        <taxon>Kinetoplastea</taxon>
        <taxon>Metakinetoplastina</taxon>
        <taxon>Trypanosomatida</taxon>
        <taxon>Trypanosomatidae</taxon>
        <taxon>Leishmaniinae</taxon>
        <taxon>Leishmania</taxon>
        <taxon>Leishmania guyanensis species complex</taxon>
    </lineage>
</organism>
<dbReference type="AlphaFoldDB" id="A0A088RWG6"/>
<keyword evidence="3" id="KW-1185">Reference proteome</keyword>
<dbReference type="GeneID" id="22577075"/>
<sequence>MLRYPSRAPLHLLTVRSSSGTVAHPALLTCSRRFTDKVLIGSCSSLFTCSTTTGLFHLLVTPVSPSVALATLATAAASGALCVVDGGSLNGTTFGAVVGIFIGAMGGFYAKSQKEPWRK</sequence>
<dbReference type="EMBL" id="CP009399">
    <property type="protein sequence ID" value="AIO00256.1"/>
    <property type="molecule type" value="Genomic_DNA"/>
</dbReference>
<feature type="transmembrane region" description="Helical" evidence="1">
    <location>
        <begin position="39"/>
        <end position="60"/>
    </location>
</feature>
<proteinExistence type="predicted"/>
<dbReference type="VEuPathDB" id="TriTrypDB:LPMP_300210"/>
<dbReference type="VEuPathDB" id="TriTrypDB:LPAL13_300007300"/>